<dbReference type="RefSeq" id="WP_104121576.1">
    <property type="nucleotide sequence ID" value="NZ_PRKW01000004.1"/>
</dbReference>
<dbReference type="Pfam" id="PF10094">
    <property type="entry name" value="DUF2332"/>
    <property type="match status" value="1"/>
</dbReference>
<comment type="caution">
    <text evidence="1">The sequence shown here is derived from an EMBL/GenBank/DDBJ whole genome shotgun (WGS) entry which is preliminary data.</text>
</comment>
<sequence length="344" mass="37537">MAPTETTTAERFRRFAEVEARGYSPLYDEWCTGVSDDDDILSRLDTLPPHRRQPVLFLGAARFVGVPLGDYSAFRSFVLAEWPSVRAVMESRTTQTNEAGRCAVLLPLLASISAEEGRPLALIEVGASAGACLFPDRYAYAYTPGPVLEPASGSPVPPLECAVSGDAPLPARLPEVIWRAGIDLNPLDARNEDDVRWLEALIWPEHAFRAERLRAALGVVRADPPLLVRGDLNEHIEPLVRRAPRDAVVVVFHSAVLAYLDQAGRNRFAGTMLGLAADRTRPVHWLSHEGHRTLTGVPGAMQPVPGERDGLFVLQHNGRSVARTGPHGQSIAWLPALPSVPIAW</sequence>
<protein>
    <submittedName>
        <fullName evidence="1">DUF2332 domain-containing protein</fullName>
    </submittedName>
</protein>
<reference evidence="1 2" key="1">
    <citation type="journal article" date="2014" name="Int. J. Syst. Evol. Microbiol.">
        <title>Arthrobacter pityocampae sp. nov., isolated from Thaumetopoea pityocampa (Lep., Thaumetopoeidae).</title>
        <authorList>
            <person name="Ince I.A."/>
            <person name="Demirbag Z."/>
            <person name="Kati H."/>
        </authorList>
    </citation>
    <scope>NUCLEOTIDE SEQUENCE [LARGE SCALE GENOMIC DNA]</scope>
    <source>
        <strain evidence="1 2">Tp2</strain>
    </source>
</reference>
<dbReference type="Proteomes" id="UP000239297">
    <property type="component" value="Unassembled WGS sequence"/>
</dbReference>
<dbReference type="EMBL" id="PRKW01000004">
    <property type="protein sequence ID" value="PPB49138.1"/>
    <property type="molecule type" value="Genomic_DNA"/>
</dbReference>
<evidence type="ECO:0000313" key="1">
    <source>
        <dbReference type="EMBL" id="PPB49138.1"/>
    </source>
</evidence>
<keyword evidence="2" id="KW-1185">Reference proteome</keyword>
<proteinExistence type="predicted"/>
<evidence type="ECO:0000313" key="2">
    <source>
        <dbReference type="Proteomes" id="UP000239297"/>
    </source>
</evidence>
<organism evidence="1 2">
    <name type="scientific">Arthrobacter pityocampae</name>
    <dbReference type="NCBI Taxonomy" id="547334"/>
    <lineage>
        <taxon>Bacteria</taxon>
        <taxon>Bacillati</taxon>
        <taxon>Actinomycetota</taxon>
        <taxon>Actinomycetes</taxon>
        <taxon>Micrococcales</taxon>
        <taxon>Micrococcaceae</taxon>
        <taxon>Arthrobacter</taxon>
    </lineage>
</organism>
<dbReference type="AlphaFoldDB" id="A0A2S5IX38"/>
<name>A0A2S5IX38_9MICC</name>
<accession>A0A2S5IX38</accession>
<dbReference type="InterPro" id="IPR011200">
    <property type="entry name" value="UCP012608"/>
</dbReference>
<gene>
    <name evidence="1" type="ORF">C4K88_10560</name>
</gene>
<dbReference type="OrthoDB" id="8899077at2"/>